<feature type="compositionally biased region" description="Low complexity" evidence="1">
    <location>
        <begin position="284"/>
        <end position="306"/>
    </location>
</feature>
<feature type="transmembrane region" description="Helical" evidence="2">
    <location>
        <begin position="248"/>
        <end position="271"/>
    </location>
</feature>
<gene>
    <name evidence="4" type="ORF">I532_18337</name>
</gene>
<accession>M8DW34</accession>
<proteinExistence type="predicted"/>
<comment type="caution">
    <text evidence="4">The sequence shown here is derived from an EMBL/GenBank/DDBJ whole genome shotgun (WGS) entry which is preliminary data.</text>
</comment>
<evidence type="ECO:0000256" key="2">
    <source>
        <dbReference type="SAM" id="Phobius"/>
    </source>
</evidence>
<evidence type="ECO:0000256" key="3">
    <source>
        <dbReference type="SAM" id="SignalP"/>
    </source>
</evidence>
<dbReference type="RefSeq" id="WP_003390031.1">
    <property type="nucleotide sequence ID" value="NZ_APBN01000009.1"/>
</dbReference>
<dbReference type="InterPro" id="IPR018682">
    <property type="entry name" value="DUF2167_membr"/>
</dbReference>
<dbReference type="EMBL" id="APBN01000009">
    <property type="protein sequence ID" value="EMT51206.1"/>
    <property type="molecule type" value="Genomic_DNA"/>
</dbReference>
<dbReference type="STRING" id="1300222.I532_18337"/>
<evidence type="ECO:0000313" key="4">
    <source>
        <dbReference type="EMBL" id="EMT51206.1"/>
    </source>
</evidence>
<evidence type="ECO:0000256" key="1">
    <source>
        <dbReference type="SAM" id="MobiDB-lite"/>
    </source>
</evidence>
<keyword evidence="2" id="KW-1133">Transmembrane helix</keyword>
<feature type="region of interest" description="Disordered" evidence="1">
    <location>
        <begin position="284"/>
        <end position="312"/>
    </location>
</feature>
<feature type="signal peptide" evidence="3">
    <location>
        <begin position="1"/>
        <end position="25"/>
    </location>
</feature>
<organism evidence="4 5">
    <name type="scientific">Brevibacillus borstelensis AK1</name>
    <dbReference type="NCBI Taxonomy" id="1300222"/>
    <lineage>
        <taxon>Bacteria</taxon>
        <taxon>Bacillati</taxon>
        <taxon>Bacillota</taxon>
        <taxon>Bacilli</taxon>
        <taxon>Bacillales</taxon>
        <taxon>Paenibacillaceae</taxon>
        <taxon>Brevibacillus</taxon>
    </lineage>
</organism>
<evidence type="ECO:0000313" key="5">
    <source>
        <dbReference type="Proteomes" id="UP000012081"/>
    </source>
</evidence>
<reference evidence="4 5" key="1">
    <citation type="submission" date="2013-03" db="EMBL/GenBank/DDBJ databases">
        <title>Assembly of a new bacterial strain Brevibacillus borstelensis AK1.</title>
        <authorList>
            <person name="Rajan I."/>
            <person name="PoliReddy D."/>
            <person name="Sugumar T."/>
            <person name="Rathinam K."/>
            <person name="Alqarawi S."/>
            <person name="Khalil A.B."/>
            <person name="Sivakumar N."/>
        </authorList>
    </citation>
    <scope>NUCLEOTIDE SEQUENCE [LARGE SCALE GENOMIC DNA]</scope>
    <source>
        <strain evidence="4 5">AK1</strain>
    </source>
</reference>
<dbReference type="PATRIC" id="fig|1300222.3.peg.3844"/>
<sequence length="312" mass="34552">MKKKTILSCLLSVAMTFGVVAAASAEPELNWIEGGKSVEVGSGLGTLDLGKDFVFLSGEDTIKLQKQIGNIPTENEIGSIFPQNENEQWIVVMEYEEVGHIKDEEKNNIDADAILESYKEGTEAANKERKPEDQLHVIGWDVKPFYDEKTHTLEWSMLGEDYQKTPLINYNVQVLTRQGFVSFLLISDPNNLQRDKKKLHDEIIPTFKLKEGNRYEDFNEATDKVAEYGLTGLVLGGLGVAIAKKVGILAGLLLFLKKGWVLIVVAIGGLWRFVTGKKKKQAAAQAEQQAAMEQQPPGDNNQNPPASQNPPV</sequence>
<dbReference type="Proteomes" id="UP000012081">
    <property type="component" value="Unassembled WGS sequence"/>
</dbReference>
<dbReference type="OrthoDB" id="196355at2"/>
<keyword evidence="3" id="KW-0732">Signal</keyword>
<feature type="chain" id="PRO_5039470260" evidence="3">
    <location>
        <begin position="26"/>
        <end position="312"/>
    </location>
</feature>
<keyword evidence="2" id="KW-0472">Membrane</keyword>
<name>M8DW34_9BACL</name>
<dbReference type="Pfam" id="PF09935">
    <property type="entry name" value="DUF2167"/>
    <property type="match status" value="1"/>
</dbReference>
<keyword evidence="2" id="KW-0812">Transmembrane</keyword>
<dbReference type="AlphaFoldDB" id="M8DW34"/>
<protein>
    <submittedName>
        <fullName evidence="4">Membrane-anchored protein</fullName>
    </submittedName>
</protein>
<keyword evidence="5" id="KW-1185">Reference proteome</keyword>